<dbReference type="Proteomes" id="UP000823661">
    <property type="component" value="Unassembled WGS sequence"/>
</dbReference>
<dbReference type="AlphaFoldDB" id="A0A9D9HIQ9"/>
<keyword evidence="1" id="KW-0472">Membrane</keyword>
<evidence type="ECO:0000256" key="1">
    <source>
        <dbReference type="SAM" id="Phobius"/>
    </source>
</evidence>
<dbReference type="EMBL" id="JADIMI010000074">
    <property type="protein sequence ID" value="MBO8452793.1"/>
    <property type="molecule type" value="Genomic_DNA"/>
</dbReference>
<accession>A0A9D9HIQ9</accession>
<gene>
    <name evidence="2" type="ORF">IAC06_07955</name>
</gene>
<sequence length="145" mass="14748">MNYSKIVKYISWALLIIGAVIGALGFIIGFGTNDAVAVDTLLYCGYAMAGIAVAAVVGLGIYASATVDPKKLLKSAAVLVAALAVIIVAYLVAPGADPVAYSGLPQSKSVLKLTDTILILTYVFCGATVLAVIVGAIVSGARNKK</sequence>
<feature type="transmembrane region" description="Helical" evidence="1">
    <location>
        <begin position="40"/>
        <end position="64"/>
    </location>
</feature>
<evidence type="ECO:0000313" key="3">
    <source>
        <dbReference type="Proteomes" id="UP000823661"/>
    </source>
</evidence>
<organism evidence="2 3">
    <name type="scientific">Candidatus Cryptobacteroides intestinavium</name>
    <dbReference type="NCBI Taxonomy" id="2840766"/>
    <lineage>
        <taxon>Bacteria</taxon>
        <taxon>Pseudomonadati</taxon>
        <taxon>Bacteroidota</taxon>
        <taxon>Bacteroidia</taxon>
        <taxon>Bacteroidales</taxon>
        <taxon>Candidatus Cryptobacteroides</taxon>
    </lineage>
</organism>
<keyword evidence="1" id="KW-1133">Transmembrane helix</keyword>
<comment type="caution">
    <text evidence="2">The sequence shown here is derived from an EMBL/GenBank/DDBJ whole genome shotgun (WGS) entry which is preliminary data.</text>
</comment>
<feature type="transmembrane region" description="Helical" evidence="1">
    <location>
        <begin position="116"/>
        <end position="138"/>
    </location>
</feature>
<evidence type="ECO:0000313" key="2">
    <source>
        <dbReference type="EMBL" id="MBO8452793.1"/>
    </source>
</evidence>
<keyword evidence="1" id="KW-0812">Transmembrane</keyword>
<reference evidence="2" key="1">
    <citation type="submission" date="2020-10" db="EMBL/GenBank/DDBJ databases">
        <authorList>
            <person name="Gilroy R."/>
        </authorList>
    </citation>
    <scope>NUCLEOTIDE SEQUENCE</scope>
    <source>
        <strain evidence="2">B1-20833</strain>
    </source>
</reference>
<proteinExistence type="predicted"/>
<name>A0A9D9HIQ9_9BACT</name>
<feature type="transmembrane region" description="Helical" evidence="1">
    <location>
        <begin position="76"/>
        <end position="96"/>
    </location>
</feature>
<reference evidence="2" key="2">
    <citation type="journal article" date="2021" name="PeerJ">
        <title>Extensive microbial diversity within the chicken gut microbiome revealed by metagenomics and culture.</title>
        <authorList>
            <person name="Gilroy R."/>
            <person name="Ravi A."/>
            <person name="Getino M."/>
            <person name="Pursley I."/>
            <person name="Horton D.L."/>
            <person name="Alikhan N.F."/>
            <person name="Baker D."/>
            <person name="Gharbi K."/>
            <person name="Hall N."/>
            <person name="Watson M."/>
            <person name="Adriaenssens E.M."/>
            <person name="Foster-Nyarko E."/>
            <person name="Jarju S."/>
            <person name="Secka A."/>
            <person name="Antonio M."/>
            <person name="Oren A."/>
            <person name="Chaudhuri R.R."/>
            <person name="La Ragione R."/>
            <person name="Hildebrand F."/>
            <person name="Pallen M.J."/>
        </authorList>
    </citation>
    <scope>NUCLEOTIDE SEQUENCE</scope>
    <source>
        <strain evidence="2">B1-20833</strain>
    </source>
</reference>
<feature type="transmembrane region" description="Helical" evidence="1">
    <location>
        <begin position="9"/>
        <end position="28"/>
    </location>
</feature>
<protein>
    <submittedName>
        <fullName evidence="2">Uncharacterized protein</fullName>
    </submittedName>
</protein>